<dbReference type="PANTHER" id="PTHR38459">
    <property type="entry name" value="PROPHAGE BACTOPRENOL-LINKED GLUCOSE TRANSLOCASE HOMOLOG"/>
    <property type="match status" value="1"/>
</dbReference>
<accession>W0AHS7</accession>
<gene>
    <name evidence="8" type="ORF">NX02_21060</name>
</gene>
<dbReference type="RefSeq" id="WP_025294012.1">
    <property type="nucleotide sequence ID" value="NZ_CP006644.1"/>
</dbReference>
<dbReference type="PANTHER" id="PTHR38459:SF1">
    <property type="entry name" value="PROPHAGE BACTOPRENOL-LINKED GLUCOSE TRANSLOCASE HOMOLOG"/>
    <property type="match status" value="1"/>
</dbReference>
<dbReference type="eggNOG" id="COG2246">
    <property type="taxonomic scope" value="Bacteria"/>
</dbReference>
<feature type="transmembrane region" description="Helical" evidence="6">
    <location>
        <begin position="25"/>
        <end position="46"/>
    </location>
</feature>
<dbReference type="EMBL" id="CP006644">
    <property type="protein sequence ID" value="AHE55853.1"/>
    <property type="molecule type" value="Genomic_DNA"/>
</dbReference>
<evidence type="ECO:0000259" key="7">
    <source>
        <dbReference type="Pfam" id="PF04138"/>
    </source>
</evidence>
<sequence length="145" mass="15675">MDSTERTPAGVLHLLNGGGGLIGQLIRYGVTGGFVTAVGAGAYWLLATFAHIAPLLANVVAYLVAMGLGYVLHSRWSFRGHGSRDNVARTTSRFFIVSLISFALNSLFVWGLTGPLHGPTWWPVVPMLFVTPLVTFALNRRFVFG</sequence>
<dbReference type="PATRIC" id="fig|1123269.5.peg.4122"/>
<dbReference type="KEGG" id="ssan:NX02_21060"/>
<dbReference type="STRING" id="1123269.NX02_21060"/>
<feature type="transmembrane region" description="Helical" evidence="6">
    <location>
        <begin position="94"/>
        <end position="113"/>
    </location>
</feature>
<dbReference type="Pfam" id="PF04138">
    <property type="entry name" value="GtrA_DPMS_TM"/>
    <property type="match status" value="1"/>
</dbReference>
<dbReference type="OrthoDB" id="8454931at2"/>
<proteinExistence type="inferred from homology"/>
<keyword evidence="9" id="KW-1185">Reference proteome</keyword>
<keyword evidence="3 6" id="KW-0812">Transmembrane</keyword>
<comment type="subcellular location">
    <subcellularLocation>
        <location evidence="1">Membrane</location>
        <topology evidence="1">Multi-pass membrane protein</topology>
    </subcellularLocation>
</comment>
<keyword evidence="4 6" id="KW-1133">Transmembrane helix</keyword>
<dbReference type="InterPro" id="IPR051401">
    <property type="entry name" value="GtrA_CellWall_Glycosyl"/>
</dbReference>
<evidence type="ECO:0000256" key="6">
    <source>
        <dbReference type="SAM" id="Phobius"/>
    </source>
</evidence>
<dbReference type="GO" id="GO:0000271">
    <property type="term" value="P:polysaccharide biosynthetic process"/>
    <property type="evidence" value="ECO:0007669"/>
    <property type="project" value="InterPro"/>
</dbReference>
<feature type="transmembrane region" description="Helical" evidence="6">
    <location>
        <begin position="119"/>
        <end position="138"/>
    </location>
</feature>
<evidence type="ECO:0000313" key="8">
    <source>
        <dbReference type="EMBL" id="AHE55853.1"/>
    </source>
</evidence>
<evidence type="ECO:0000256" key="3">
    <source>
        <dbReference type="ARBA" id="ARBA00022692"/>
    </source>
</evidence>
<name>W0AHS7_9SPHN</name>
<reference evidence="8 9" key="1">
    <citation type="submission" date="2013-07" db="EMBL/GenBank/DDBJ databases">
        <title>Completed genome of Sphingomonas sanxanigenens NX02.</title>
        <authorList>
            <person name="Ma T."/>
            <person name="Huang H."/>
            <person name="Wu M."/>
            <person name="Li X."/>
            <person name="Li G."/>
        </authorList>
    </citation>
    <scope>NUCLEOTIDE SEQUENCE [LARGE SCALE GENOMIC DNA]</scope>
    <source>
        <strain evidence="8 9">NX02</strain>
    </source>
</reference>
<dbReference type="AlphaFoldDB" id="W0AHS7"/>
<evidence type="ECO:0000256" key="1">
    <source>
        <dbReference type="ARBA" id="ARBA00004141"/>
    </source>
</evidence>
<evidence type="ECO:0000256" key="2">
    <source>
        <dbReference type="ARBA" id="ARBA00009399"/>
    </source>
</evidence>
<dbReference type="Proteomes" id="UP000018851">
    <property type="component" value="Chromosome"/>
</dbReference>
<keyword evidence="5 6" id="KW-0472">Membrane</keyword>
<evidence type="ECO:0000256" key="5">
    <source>
        <dbReference type="ARBA" id="ARBA00023136"/>
    </source>
</evidence>
<evidence type="ECO:0000256" key="4">
    <source>
        <dbReference type="ARBA" id="ARBA00022989"/>
    </source>
</evidence>
<feature type="transmembrane region" description="Helical" evidence="6">
    <location>
        <begin position="52"/>
        <end position="73"/>
    </location>
</feature>
<dbReference type="InterPro" id="IPR007267">
    <property type="entry name" value="GtrA_DPMS_TM"/>
</dbReference>
<dbReference type="HOGENOM" id="CLU_083873_6_5_5"/>
<feature type="domain" description="GtrA/DPMS transmembrane" evidence="7">
    <location>
        <begin position="27"/>
        <end position="144"/>
    </location>
</feature>
<organism evidence="8 9">
    <name type="scientific">Sphingomonas sanxanigenens DSM 19645 = NX02</name>
    <dbReference type="NCBI Taxonomy" id="1123269"/>
    <lineage>
        <taxon>Bacteria</taxon>
        <taxon>Pseudomonadati</taxon>
        <taxon>Pseudomonadota</taxon>
        <taxon>Alphaproteobacteria</taxon>
        <taxon>Sphingomonadales</taxon>
        <taxon>Sphingomonadaceae</taxon>
        <taxon>Sphingomonas</taxon>
    </lineage>
</organism>
<comment type="similarity">
    <text evidence="2">Belongs to the GtrA family.</text>
</comment>
<evidence type="ECO:0000313" key="9">
    <source>
        <dbReference type="Proteomes" id="UP000018851"/>
    </source>
</evidence>
<protein>
    <recommendedName>
        <fullName evidence="7">GtrA/DPMS transmembrane domain-containing protein</fullName>
    </recommendedName>
</protein>
<dbReference type="GO" id="GO:0005886">
    <property type="term" value="C:plasma membrane"/>
    <property type="evidence" value="ECO:0007669"/>
    <property type="project" value="TreeGrafter"/>
</dbReference>